<comment type="similarity">
    <text evidence="2">Belongs to the DcuA/DcuB transporter (TC 2.A.13.1) family.</text>
</comment>
<keyword evidence="3" id="KW-0813">Transport</keyword>
<dbReference type="STRING" id="349095.SAMN05660299_02377"/>
<feature type="transmembrane region" description="Helical" evidence="9">
    <location>
        <begin position="303"/>
        <end position="329"/>
    </location>
</feature>
<protein>
    <submittedName>
        <fullName evidence="10">Anaerobic C4-dicarboxylate transporter DcuB</fullName>
    </submittedName>
</protein>
<feature type="transmembrane region" description="Helical" evidence="9">
    <location>
        <begin position="6"/>
        <end position="39"/>
    </location>
</feature>
<evidence type="ECO:0000256" key="3">
    <source>
        <dbReference type="ARBA" id="ARBA00022448"/>
    </source>
</evidence>
<evidence type="ECO:0000256" key="9">
    <source>
        <dbReference type="SAM" id="Phobius"/>
    </source>
</evidence>
<comment type="subcellular location">
    <subcellularLocation>
        <location evidence="1">Cell inner membrane</location>
        <topology evidence="1">Multi-pass membrane protein</topology>
    </subcellularLocation>
</comment>
<dbReference type="InterPro" id="IPR004668">
    <property type="entry name" value="Anaer_Dcu_memb_transpt"/>
</dbReference>
<dbReference type="PANTHER" id="PTHR36106:SF3">
    <property type="entry name" value="ANAEROBIC C4-DICARBOXYLATE TRANSPORTER DCUB"/>
    <property type="match status" value="1"/>
</dbReference>
<dbReference type="Pfam" id="PF03605">
    <property type="entry name" value="DcuA_DcuB"/>
    <property type="match status" value="1"/>
</dbReference>
<feature type="transmembrane region" description="Helical" evidence="9">
    <location>
        <begin position="168"/>
        <end position="189"/>
    </location>
</feature>
<reference evidence="10 11" key="1">
    <citation type="submission" date="2016-10" db="EMBL/GenBank/DDBJ databases">
        <authorList>
            <person name="de Groot N.N."/>
        </authorList>
    </citation>
    <scope>NUCLEOTIDE SEQUENCE [LARGE SCALE GENOMIC DNA]</scope>
    <source>
        <strain evidence="10 11">DSM 16981</strain>
    </source>
</reference>
<feature type="transmembrane region" description="Helical" evidence="9">
    <location>
        <begin position="424"/>
        <end position="447"/>
    </location>
</feature>
<proteinExistence type="inferred from homology"/>
<evidence type="ECO:0000256" key="2">
    <source>
        <dbReference type="ARBA" id="ARBA00006413"/>
    </source>
</evidence>
<dbReference type="OrthoDB" id="9770910at2"/>
<dbReference type="AlphaFoldDB" id="A0A1G9ZRB0"/>
<dbReference type="NCBIfam" id="NF006927">
    <property type="entry name" value="PRK09412.1"/>
    <property type="match status" value="1"/>
</dbReference>
<keyword evidence="7 9" id="KW-1133">Transmembrane helix</keyword>
<dbReference type="PANTHER" id="PTHR36106">
    <property type="entry name" value="ANAEROBIC C4-DICARBOXYLATE TRANSPORTER DCUB"/>
    <property type="match status" value="1"/>
</dbReference>
<keyword evidence="11" id="KW-1185">Reference proteome</keyword>
<keyword evidence="8 9" id="KW-0472">Membrane</keyword>
<feature type="transmembrane region" description="Helical" evidence="9">
    <location>
        <begin position="51"/>
        <end position="75"/>
    </location>
</feature>
<name>A0A1G9ZRB0_9FIRM</name>
<evidence type="ECO:0000256" key="6">
    <source>
        <dbReference type="ARBA" id="ARBA00022692"/>
    </source>
</evidence>
<evidence type="ECO:0000256" key="4">
    <source>
        <dbReference type="ARBA" id="ARBA00022475"/>
    </source>
</evidence>
<organism evidence="10 11">
    <name type="scientific">Megasphaera paucivorans</name>
    <dbReference type="NCBI Taxonomy" id="349095"/>
    <lineage>
        <taxon>Bacteria</taxon>
        <taxon>Bacillati</taxon>
        <taxon>Bacillota</taxon>
        <taxon>Negativicutes</taxon>
        <taxon>Veillonellales</taxon>
        <taxon>Veillonellaceae</taxon>
        <taxon>Megasphaera</taxon>
    </lineage>
</organism>
<evidence type="ECO:0000313" key="11">
    <source>
        <dbReference type="Proteomes" id="UP000199309"/>
    </source>
</evidence>
<evidence type="ECO:0000313" key="10">
    <source>
        <dbReference type="EMBL" id="SDN23637.1"/>
    </source>
</evidence>
<accession>A0A1G9ZRB0</accession>
<feature type="transmembrane region" description="Helical" evidence="9">
    <location>
        <begin position="141"/>
        <end position="162"/>
    </location>
</feature>
<feature type="transmembrane region" description="Helical" evidence="9">
    <location>
        <begin position="270"/>
        <end position="291"/>
    </location>
</feature>
<dbReference type="GO" id="GO:0005886">
    <property type="term" value="C:plasma membrane"/>
    <property type="evidence" value="ECO:0007669"/>
    <property type="project" value="UniProtKB-SubCell"/>
</dbReference>
<feature type="transmembrane region" description="Helical" evidence="9">
    <location>
        <begin position="95"/>
        <end position="120"/>
    </location>
</feature>
<keyword evidence="5" id="KW-0997">Cell inner membrane</keyword>
<gene>
    <name evidence="10" type="ORF">SAMN05660299_02377</name>
</gene>
<dbReference type="Proteomes" id="UP000199309">
    <property type="component" value="Unassembled WGS sequence"/>
</dbReference>
<evidence type="ECO:0000256" key="1">
    <source>
        <dbReference type="ARBA" id="ARBA00004429"/>
    </source>
</evidence>
<dbReference type="PIRSF" id="PIRSF004539">
    <property type="entry name" value="C4-dicrbxl_trns"/>
    <property type="match status" value="1"/>
</dbReference>
<keyword evidence="4" id="KW-1003">Cell membrane</keyword>
<feature type="transmembrane region" description="Helical" evidence="9">
    <location>
        <begin position="335"/>
        <end position="353"/>
    </location>
</feature>
<feature type="transmembrane region" description="Helical" evidence="9">
    <location>
        <begin position="233"/>
        <end position="250"/>
    </location>
</feature>
<dbReference type="GO" id="GO:0015556">
    <property type="term" value="F:C4-dicarboxylate transmembrane transporter activity"/>
    <property type="evidence" value="ECO:0007669"/>
    <property type="project" value="InterPro"/>
</dbReference>
<dbReference type="NCBIfam" id="TIGR00770">
    <property type="entry name" value="Dcu"/>
    <property type="match status" value="1"/>
</dbReference>
<dbReference type="EMBL" id="FNHQ01000032">
    <property type="protein sequence ID" value="SDN23637.1"/>
    <property type="molecule type" value="Genomic_DNA"/>
</dbReference>
<dbReference type="NCBIfam" id="NF009136">
    <property type="entry name" value="PRK12489.1"/>
    <property type="match status" value="1"/>
</dbReference>
<sequence length="448" mass="48557">MELVWGFIVLLACLLIGVRHGGLGLAVISGIGLIVYTFIFGYQPGSPPVDVILTILAVVTCAGYLQTSGGLTIMLKFAEKILRKNPKYITICAPITTFILTVLCGTGHVVYTVYPIIYDIAIKQNIRPERPMAVSATASQAGIMASPASVGLVSMAGFISVYYPNITIVDLLMVSIPSIFCGLLCAAIWSMYRGKNLEDDACFQERIKNPEQKAYIYGDRAESLIGKKFPKEYTLAAVFFLLGIACIAVFGSNPLLLPHFTTGTGQIKTISMTVLIQMIMLLVSAVILLTCNVKAKDVGESTVFKAGMTAIVCVYGVAWMADTFFTNYIPYFKEFISSFVSAYPWTYAVLLFLTSKFVNSQAAAVAIVVPLALAAGVDPVIIISFISATYAYFFIPTYPSDLACINFDRSGTTKIGKYILNHSFMATGMITVVVGCCVGYIIAHLMIF</sequence>
<evidence type="ECO:0000256" key="8">
    <source>
        <dbReference type="ARBA" id="ARBA00023136"/>
    </source>
</evidence>
<keyword evidence="6 9" id="KW-0812">Transmembrane</keyword>
<dbReference type="RefSeq" id="WP_091652229.1">
    <property type="nucleotide sequence ID" value="NZ_FNHQ01000032.1"/>
</dbReference>
<evidence type="ECO:0000256" key="7">
    <source>
        <dbReference type="ARBA" id="ARBA00022989"/>
    </source>
</evidence>
<feature type="transmembrane region" description="Helical" evidence="9">
    <location>
        <begin position="365"/>
        <end position="393"/>
    </location>
</feature>
<evidence type="ECO:0000256" key="5">
    <source>
        <dbReference type="ARBA" id="ARBA00022519"/>
    </source>
</evidence>